<evidence type="ECO:0000256" key="2">
    <source>
        <dbReference type="ARBA" id="ARBA00007643"/>
    </source>
</evidence>
<dbReference type="PANTHER" id="PTHR13486:SF2">
    <property type="entry name" value="SPLICING FACTOR C9ORF78"/>
    <property type="match status" value="1"/>
</dbReference>
<evidence type="ECO:0000256" key="1">
    <source>
        <dbReference type="ARBA" id="ARBA00004123"/>
    </source>
</evidence>
<protein>
    <recommendedName>
        <fullName evidence="7">Hepatocellular carcinoma-associated antigen 59</fullName>
    </recommendedName>
</protein>
<evidence type="ECO:0000313" key="5">
    <source>
        <dbReference type="EMBL" id="KAG5675423.1"/>
    </source>
</evidence>
<evidence type="ECO:0000256" key="4">
    <source>
        <dbReference type="SAM" id="MobiDB-lite"/>
    </source>
</evidence>
<proteinExistence type="inferred from homology"/>
<keyword evidence="3" id="KW-0539">Nucleus</keyword>
<evidence type="ECO:0000256" key="3">
    <source>
        <dbReference type="ARBA" id="ARBA00023242"/>
    </source>
</evidence>
<evidence type="ECO:0008006" key="7">
    <source>
        <dbReference type="Google" id="ProtNLM"/>
    </source>
</evidence>
<dbReference type="GO" id="GO:0000398">
    <property type="term" value="P:mRNA splicing, via spliceosome"/>
    <property type="evidence" value="ECO:0007669"/>
    <property type="project" value="TreeGrafter"/>
</dbReference>
<accession>A0A9J6C031</accession>
<dbReference type="OrthoDB" id="5627at2759"/>
<feature type="region of interest" description="Disordered" evidence="4">
    <location>
        <begin position="243"/>
        <end position="284"/>
    </location>
</feature>
<comment type="similarity">
    <text evidence="2">Belongs to the TLS1 family.</text>
</comment>
<dbReference type="Pfam" id="PF07052">
    <property type="entry name" value="Hep_59"/>
    <property type="match status" value="1"/>
</dbReference>
<dbReference type="EMBL" id="JADBJN010000002">
    <property type="protein sequence ID" value="KAG5675423.1"/>
    <property type="molecule type" value="Genomic_DNA"/>
</dbReference>
<comment type="caution">
    <text evidence="5">The sequence shown here is derived from an EMBL/GenBank/DDBJ whole genome shotgun (WGS) entry which is preliminary data.</text>
</comment>
<dbReference type="InterPro" id="IPR010756">
    <property type="entry name" value="Tls1-like"/>
</dbReference>
<comment type="subcellular location">
    <subcellularLocation>
        <location evidence="1">Nucleus</location>
    </subcellularLocation>
</comment>
<dbReference type="GO" id="GO:0005681">
    <property type="term" value="C:spliceosomal complex"/>
    <property type="evidence" value="ECO:0007669"/>
    <property type="project" value="TreeGrafter"/>
</dbReference>
<evidence type="ECO:0000313" key="6">
    <source>
        <dbReference type="Proteomes" id="UP001107558"/>
    </source>
</evidence>
<gene>
    <name evidence="5" type="ORF">PVAND_005329</name>
</gene>
<dbReference type="AlphaFoldDB" id="A0A9J6C031"/>
<dbReference type="PANTHER" id="PTHR13486">
    <property type="entry name" value="TELOMERE LENGTH AND SILENCING PROTEIN 1 TLS1 FAMILY MEMBER"/>
    <property type="match status" value="1"/>
</dbReference>
<sequence length="284" mass="32692">MSEEKIEFKPIKRKNLRKRKQSSDEETAINEDEAEIQAKLELIQETKEKQKLRNRSNGVNVATLALGKKITIEEEVTVKDPFKLQTGGMVNMQALKAGKLKTVADDAYDTGIGTQFSAETNIGDTDEQMMKYIEEKMSQRKGLETNNEEDANKYLSPEEAAILSLPAHLRETSTKKSEEMLSNQMLNGIPEINLGIEAKIRNIEATEEAKQKIINDQKNKKELPSHFVPRNFAVNFVQHHRFDIDQQQEQKKKQGQNEEKPNTKAPKRATDDYHFDKFRKQFRK</sequence>
<keyword evidence="6" id="KW-1185">Reference proteome</keyword>
<reference evidence="5" key="1">
    <citation type="submission" date="2021-03" db="EMBL/GenBank/DDBJ databases">
        <title>Chromosome level genome of the anhydrobiotic midge Polypedilum vanderplanki.</title>
        <authorList>
            <person name="Yoshida Y."/>
            <person name="Kikawada T."/>
            <person name="Gusev O."/>
        </authorList>
    </citation>
    <scope>NUCLEOTIDE SEQUENCE</scope>
    <source>
        <strain evidence="5">NIAS01</strain>
        <tissue evidence="5">Whole body or cell culture</tissue>
    </source>
</reference>
<organism evidence="5 6">
    <name type="scientific">Polypedilum vanderplanki</name>
    <name type="common">Sleeping chironomid midge</name>
    <dbReference type="NCBI Taxonomy" id="319348"/>
    <lineage>
        <taxon>Eukaryota</taxon>
        <taxon>Metazoa</taxon>
        <taxon>Ecdysozoa</taxon>
        <taxon>Arthropoda</taxon>
        <taxon>Hexapoda</taxon>
        <taxon>Insecta</taxon>
        <taxon>Pterygota</taxon>
        <taxon>Neoptera</taxon>
        <taxon>Endopterygota</taxon>
        <taxon>Diptera</taxon>
        <taxon>Nematocera</taxon>
        <taxon>Chironomoidea</taxon>
        <taxon>Chironomidae</taxon>
        <taxon>Chironominae</taxon>
        <taxon>Polypedilum</taxon>
        <taxon>Polypedilum</taxon>
    </lineage>
</organism>
<name>A0A9J6C031_POLVA</name>
<dbReference type="Proteomes" id="UP001107558">
    <property type="component" value="Chromosome 2"/>
</dbReference>